<dbReference type="RefSeq" id="WP_139798671.1">
    <property type="nucleotide sequence ID" value="NZ_FWXD01000005.1"/>
</dbReference>
<proteinExistence type="predicted"/>
<evidence type="ECO:0008006" key="3">
    <source>
        <dbReference type="Google" id="ProtNLM"/>
    </source>
</evidence>
<protein>
    <recommendedName>
        <fullName evidence="3">RiboL-PSP-HEPN domain-containing protein</fullName>
    </recommendedName>
</protein>
<dbReference type="AlphaFoldDB" id="A0A1W1XBW2"/>
<dbReference type="OrthoDB" id="7359171at2"/>
<sequence>MKFNRDATFSEYTLAWRLFKRHHTHFNDIYWANQATLKFAYASTRPYSRTDSATKIFSLPDNPQRLADTLGDWADNYSEFNQWAQMAAVIAICGYLETYIAQVATAALESRPALIFGGSAQVDGTTLLKLNNTYDFYSHAEHLVRGDWSARISAYTRLFGSCPYANQVKKLDQLRKLRNDAGHSFGRDITKMRFSESSFVQPLPKISNEKIKEFLDLAHTVSQLADNHLGPSYIGSYEVVRLFHIWKKELKNYMPLNQRELAQEFSRHFNSVTGSQYGKQRAEALIRYYNTI</sequence>
<evidence type="ECO:0000313" key="2">
    <source>
        <dbReference type="Proteomes" id="UP000192761"/>
    </source>
</evidence>
<gene>
    <name evidence="1" type="ORF">SAMN02745857_01101</name>
</gene>
<organism evidence="1 2">
    <name type="scientific">Andreprevotia lacus DSM 23236</name>
    <dbReference type="NCBI Taxonomy" id="1121001"/>
    <lineage>
        <taxon>Bacteria</taxon>
        <taxon>Pseudomonadati</taxon>
        <taxon>Pseudomonadota</taxon>
        <taxon>Betaproteobacteria</taxon>
        <taxon>Neisseriales</taxon>
        <taxon>Chitinibacteraceae</taxon>
        <taxon>Andreprevotia</taxon>
    </lineage>
</organism>
<accession>A0A1W1XBW2</accession>
<reference evidence="1 2" key="1">
    <citation type="submission" date="2017-04" db="EMBL/GenBank/DDBJ databases">
        <authorList>
            <person name="Afonso C.L."/>
            <person name="Miller P.J."/>
            <person name="Scott M.A."/>
            <person name="Spackman E."/>
            <person name="Goraichik I."/>
            <person name="Dimitrov K.M."/>
            <person name="Suarez D.L."/>
            <person name="Swayne D.E."/>
        </authorList>
    </citation>
    <scope>NUCLEOTIDE SEQUENCE [LARGE SCALE GENOMIC DNA]</scope>
    <source>
        <strain evidence="1 2">DSM 23236</strain>
    </source>
</reference>
<dbReference type="Proteomes" id="UP000192761">
    <property type="component" value="Unassembled WGS sequence"/>
</dbReference>
<name>A0A1W1XBW2_9NEIS</name>
<evidence type="ECO:0000313" key="1">
    <source>
        <dbReference type="EMBL" id="SMC21001.1"/>
    </source>
</evidence>
<dbReference type="EMBL" id="FWXD01000005">
    <property type="protein sequence ID" value="SMC21001.1"/>
    <property type="molecule type" value="Genomic_DNA"/>
</dbReference>
<keyword evidence="2" id="KW-1185">Reference proteome</keyword>